<dbReference type="InterPro" id="IPR044398">
    <property type="entry name" value="Globin-sensor_dom"/>
</dbReference>
<dbReference type="Proteomes" id="UP001358417">
    <property type="component" value="Unassembled WGS sequence"/>
</dbReference>
<keyword evidence="4" id="KW-1185">Reference proteome</keyword>
<organism evidence="3 4">
    <name type="scientific">Exophiala bonariae</name>
    <dbReference type="NCBI Taxonomy" id="1690606"/>
    <lineage>
        <taxon>Eukaryota</taxon>
        <taxon>Fungi</taxon>
        <taxon>Dikarya</taxon>
        <taxon>Ascomycota</taxon>
        <taxon>Pezizomycotina</taxon>
        <taxon>Eurotiomycetes</taxon>
        <taxon>Chaetothyriomycetidae</taxon>
        <taxon>Chaetothyriales</taxon>
        <taxon>Herpotrichiellaceae</taxon>
        <taxon>Exophiala</taxon>
    </lineage>
</organism>
<accession>A0AAV9NJC6</accession>
<dbReference type="GO" id="GO:0019825">
    <property type="term" value="F:oxygen binding"/>
    <property type="evidence" value="ECO:0007669"/>
    <property type="project" value="InterPro"/>
</dbReference>
<evidence type="ECO:0000313" key="3">
    <source>
        <dbReference type="EMBL" id="KAK5059781.1"/>
    </source>
</evidence>
<dbReference type="PANTHER" id="PTHR42071">
    <property type="entry name" value="PROTOGLOBIN DOMAIN-CONTAINING PROTEIN"/>
    <property type="match status" value="1"/>
</dbReference>
<feature type="domain" description="Globin-sensor" evidence="2">
    <location>
        <begin position="23"/>
        <end position="202"/>
    </location>
</feature>
<proteinExistence type="predicted"/>
<feature type="compositionally biased region" description="Polar residues" evidence="1">
    <location>
        <begin position="280"/>
        <end position="293"/>
    </location>
</feature>
<protein>
    <recommendedName>
        <fullName evidence="2">Globin-sensor domain-containing protein</fullName>
    </recommendedName>
</protein>
<dbReference type="GeneID" id="89977822"/>
<dbReference type="PANTHER" id="PTHR42071:SF1">
    <property type="entry name" value="GLOBIN-SENSOR DOMAIN-CONTAINING PROTEIN"/>
    <property type="match status" value="1"/>
</dbReference>
<reference evidence="3 4" key="1">
    <citation type="submission" date="2023-08" db="EMBL/GenBank/DDBJ databases">
        <title>Black Yeasts Isolated from many extreme environments.</title>
        <authorList>
            <person name="Coleine C."/>
            <person name="Stajich J.E."/>
            <person name="Selbmann L."/>
        </authorList>
    </citation>
    <scope>NUCLEOTIDE SEQUENCE [LARGE SCALE GENOMIC DNA]</scope>
    <source>
        <strain evidence="3 4">CCFEE 5792</strain>
    </source>
</reference>
<dbReference type="EMBL" id="JAVRRD010000004">
    <property type="protein sequence ID" value="KAK5059781.1"/>
    <property type="molecule type" value="Genomic_DNA"/>
</dbReference>
<sequence length="333" mass="38020">MAALPKNMEHVDRRELYTSLPVRVQYLQQFLEFSAGVDADDVVALIDGQKYIKQIIPAIVNMVYKKLLMHDITARVFSTRDSRREEDPDEWVKEEGSQIRHRKMFLRWYLTKLNSDPSKMEYWQYLDKVGLMHVGKGRKNPLHVDYIFLGACLGYIQDAMTEAILSHPRLELLQKIAIVKAIGKVIWIQNDLMAKWHLIDGQEFDDEFVEEEVQAEAAEPEGYINGHRILGNQRSDDSSSEGRPSSVSSGRSGKSTTSLGRTPEQVRQSNEVSRCPFSGMTHTPKQMETQRATTWRPCREEAVVPPVPSGIPKLHLIDGRTVCKENLGPNPFE</sequence>
<feature type="compositionally biased region" description="Low complexity" evidence="1">
    <location>
        <begin position="241"/>
        <end position="262"/>
    </location>
</feature>
<gene>
    <name evidence="3" type="ORF">LTR84_009664</name>
</gene>
<evidence type="ECO:0000313" key="4">
    <source>
        <dbReference type="Proteomes" id="UP001358417"/>
    </source>
</evidence>
<feature type="region of interest" description="Disordered" evidence="1">
    <location>
        <begin position="211"/>
        <end position="294"/>
    </location>
</feature>
<dbReference type="Gene3D" id="1.10.490.10">
    <property type="entry name" value="Globins"/>
    <property type="match status" value="1"/>
</dbReference>
<name>A0AAV9NJC6_9EURO</name>
<dbReference type="InterPro" id="IPR012292">
    <property type="entry name" value="Globin/Proto"/>
</dbReference>
<evidence type="ECO:0000259" key="2">
    <source>
        <dbReference type="Pfam" id="PF11563"/>
    </source>
</evidence>
<dbReference type="Pfam" id="PF11563">
    <property type="entry name" value="Protoglobin"/>
    <property type="match status" value="1"/>
</dbReference>
<evidence type="ECO:0000256" key="1">
    <source>
        <dbReference type="SAM" id="MobiDB-lite"/>
    </source>
</evidence>
<dbReference type="RefSeq" id="XP_064709602.1">
    <property type="nucleotide sequence ID" value="XM_064853203.1"/>
</dbReference>
<dbReference type="GO" id="GO:0020037">
    <property type="term" value="F:heme binding"/>
    <property type="evidence" value="ECO:0007669"/>
    <property type="project" value="InterPro"/>
</dbReference>
<dbReference type="AlphaFoldDB" id="A0AAV9NJC6"/>
<comment type="caution">
    <text evidence="3">The sequence shown here is derived from an EMBL/GenBank/DDBJ whole genome shotgun (WGS) entry which is preliminary data.</text>
</comment>